<reference evidence="1" key="1">
    <citation type="submission" date="2014-11" db="EMBL/GenBank/DDBJ databases">
        <authorList>
            <person name="Amaro Gonzalez C."/>
        </authorList>
    </citation>
    <scope>NUCLEOTIDE SEQUENCE</scope>
</reference>
<accession>A0A0E9WQE5</accession>
<reference evidence="1" key="2">
    <citation type="journal article" date="2015" name="Fish Shellfish Immunol.">
        <title>Early steps in the European eel (Anguilla anguilla)-Vibrio vulnificus interaction in the gills: Role of the RtxA13 toxin.</title>
        <authorList>
            <person name="Callol A."/>
            <person name="Pajuelo D."/>
            <person name="Ebbesson L."/>
            <person name="Teles M."/>
            <person name="MacKenzie S."/>
            <person name="Amaro C."/>
        </authorList>
    </citation>
    <scope>NUCLEOTIDE SEQUENCE</scope>
</reference>
<organism evidence="1">
    <name type="scientific">Anguilla anguilla</name>
    <name type="common">European freshwater eel</name>
    <name type="synonym">Muraena anguilla</name>
    <dbReference type="NCBI Taxonomy" id="7936"/>
    <lineage>
        <taxon>Eukaryota</taxon>
        <taxon>Metazoa</taxon>
        <taxon>Chordata</taxon>
        <taxon>Craniata</taxon>
        <taxon>Vertebrata</taxon>
        <taxon>Euteleostomi</taxon>
        <taxon>Actinopterygii</taxon>
        <taxon>Neopterygii</taxon>
        <taxon>Teleostei</taxon>
        <taxon>Anguilliformes</taxon>
        <taxon>Anguillidae</taxon>
        <taxon>Anguilla</taxon>
    </lineage>
</organism>
<protein>
    <submittedName>
        <fullName evidence="1">Uncharacterized protein</fullName>
    </submittedName>
</protein>
<proteinExistence type="predicted"/>
<name>A0A0E9WQE5_ANGAN</name>
<dbReference type="EMBL" id="GBXM01015928">
    <property type="protein sequence ID" value="JAH92649.1"/>
    <property type="molecule type" value="Transcribed_RNA"/>
</dbReference>
<evidence type="ECO:0000313" key="1">
    <source>
        <dbReference type="EMBL" id="JAH92649.1"/>
    </source>
</evidence>
<sequence>MLGTNYAKVLQKELSLVNILLIPLETCRLFNICAFYQV</sequence>
<dbReference type="AlphaFoldDB" id="A0A0E9WQE5"/>